<feature type="compositionally biased region" description="Polar residues" evidence="8">
    <location>
        <begin position="738"/>
        <end position="755"/>
    </location>
</feature>
<name>A0A803L264_CHEQI</name>
<feature type="domain" description="DNA mismatch repair proteins mutS family" evidence="9">
    <location>
        <begin position="537"/>
        <end position="553"/>
    </location>
</feature>
<dbReference type="SUPFAM" id="SSF52540">
    <property type="entry name" value="P-loop containing nucleoside triphosphate hydrolases"/>
    <property type="match status" value="1"/>
</dbReference>
<dbReference type="Gene3D" id="3.40.50.300">
    <property type="entry name" value="P-loop containing nucleotide triphosphate hydrolases"/>
    <property type="match status" value="1"/>
</dbReference>
<dbReference type="Proteomes" id="UP000596660">
    <property type="component" value="Unplaced"/>
</dbReference>
<evidence type="ECO:0000256" key="3">
    <source>
        <dbReference type="ARBA" id="ARBA00022801"/>
    </source>
</evidence>
<dbReference type="SMART" id="SM00533">
    <property type="entry name" value="MUTSd"/>
    <property type="match status" value="1"/>
</dbReference>
<feature type="coiled-coil region" evidence="7">
    <location>
        <begin position="647"/>
        <end position="681"/>
    </location>
</feature>
<dbReference type="Pfam" id="PF20297">
    <property type="entry name" value="MSSS"/>
    <property type="match status" value="1"/>
</dbReference>
<reference evidence="10" key="2">
    <citation type="submission" date="2021-03" db="UniProtKB">
        <authorList>
            <consortium name="EnsemblPlants"/>
        </authorList>
    </citation>
    <scope>IDENTIFICATION</scope>
</reference>
<sequence>MITSSIFRNSITSISIISSTNTKPKSSNSNSIRSFSIQFRIRATVKQQKPLQSQSPIEDFDERENSKPRVLLNSLRVLEWDKVSDAVSSFAGTSLGRVASKEQLLSLDQTYEESLKLLRETNAAVEIRKHSNSSLDFTPIDVVLARSAVDHARRSSPVAGQEAMAVAVLLQMAEALQTNIKASIKENADMLDRFMPLADVILDWVTNKSLVRSILQVIDEDGSVKDSASGKLKQARWRVLNLENKLHQLMNTLIANETNKTSSLEASNVDGRWCIRSGARQLTSFKGLLLSSGAGMGNIIEPVSAVQLNDELMEAKASIADAEAEVLLDITEKIKLDLDNIEKLLKSVIALDVVNARASYGLSLEGTCPELLLLDDKNAPSSSEGFLHKNSSMKLAYSTKKQWKLCMPKAYHPILLQRHWHDLREAKKDVANAIAVTQLEQAHPVPADIMIAKNTRVLLITGPNTGGKTICLKAVGLAAMMAKAGLYVVCAEPAQVPWFDSVFADIGDEQSLSQSLSTFSGHLRQISNIQARSTSQSLVLLDEIGAGTNPLEGAALGMSILESFAEAGALLTIATTHHGELKTLKYSNDGFENACMEFDEVNLKPTYKIFWGVPGRSNAITIAERLGLPKVIVNNARGLYGVASAEIDEVIYDLEKFKLNVEEYKDEVQRYLRLSRDLHEKVQHTQRKLDEHSSNLKYRMVQQITELASTARSNLHKKMRQYRASAHKSKHPAEPNTHPASTLINSQHYTTSSKTVVPETRGASSAEVKPSSSGSEKKTIIPKVGDTVQVPSLRMKATVLKVEPSKEEILVQAGKLKLKLKMSAIKS</sequence>
<dbReference type="NCBIfam" id="TIGR01069">
    <property type="entry name" value="mutS2"/>
    <property type="match status" value="1"/>
</dbReference>
<dbReference type="InterPro" id="IPR005747">
    <property type="entry name" value="MutS2"/>
</dbReference>
<feature type="region of interest" description="Disordered" evidence="8">
    <location>
        <begin position="722"/>
        <end position="780"/>
    </location>
</feature>
<evidence type="ECO:0000313" key="11">
    <source>
        <dbReference type="Proteomes" id="UP000596660"/>
    </source>
</evidence>
<dbReference type="OMA" id="FMPLSQM"/>
<protein>
    <recommendedName>
        <fullName evidence="9">DNA mismatch repair proteins mutS family domain-containing protein</fullName>
    </recommendedName>
</protein>
<dbReference type="GO" id="GO:0140664">
    <property type="term" value="F:ATP-dependent DNA damage sensor activity"/>
    <property type="evidence" value="ECO:0007669"/>
    <property type="project" value="InterPro"/>
</dbReference>
<evidence type="ECO:0000256" key="1">
    <source>
        <dbReference type="ARBA" id="ARBA00022730"/>
    </source>
</evidence>
<keyword evidence="6" id="KW-0238">DNA-binding</keyword>
<dbReference type="Gramene" id="AUR62005953-RA">
    <property type="protein sequence ID" value="AUR62005953-RA:cds"/>
    <property type="gene ID" value="AUR62005953"/>
</dbReference>
<reference evidence="10" key="1">
    <citation type="journal article" date="2017" name="Nature">
        <title>The genome of Chenopodium quinoa.</title>
        <authorList>
            <person name="Jarvis D.E."/>
            <person name="Ho Y.S."/>
            <person name="Lightfoot D.J."/>
            <person name="Schmoeckel S.M."/>
            <person name="Li B."/>
            <person name="Borm T.J.A."/>
            <person name="Ohyanagi H."/>
            <person name="Mineta K."/>
            <person name="Michell C.T."/>
            <person name="Saber N."/>
            <person name="Kharbatia N.M."/>
            <person name="Rupper R.R."/>
            <person name="Sharp A.R."/>
            <person name="Dally N."/>
            <person name="Boughton B.A."/>
            <person name="Woo Y.H."/>
            <person name="Gao G."/>
            <person name="Schijlen E.G.W.M."/>
            <person name="Guo X."/>
            <person name="Momin A.A."/>
            <person name="Negrao S."/>
            <person name="Al-Babili S."/>
            <person name="Gehring C."/>
            <person name="Roessner U."/>
            <person name="Jung C."/>
            <person name="Murphy K."/>
            <person name="Arold S.T."/>
            <person name="Gojobori T."/>
            <person name="van der Linden C.G."/>
            <person name="van Loo E.N."/>
            <person name="Jellen E.N."/>
            <person name="Maughan P.J."/>
            <person name="Tester M."/>
        </authorList>
    </citation>
    <scope>NUCLEOTIDE SEQUENCE [LARGE SCALE GENOMIC DNA]</scope>
    <source>
        <strain evidence="10">cv. PI 614886</strain>
    </source>
</reference>
<keyword evidence="3" id="KW-0378">Hydrolase</keyword>
<dbReference type="GO" id="GO:0004519">
    <property type="term" value="F:endonuclease activity"/>
    <property type="evidence" value="ECO:0007669"/>
    <property type="project" value="InterPro"/>
</dbReference>
<dbReference type="InterPro" id="IPR045076">
    <property type="entry name" value="MutS"/>
</dbReference>
<feature type="coiled-coil region" evidence="7">
    <location>
        <begin position="225"/>
        <end position="252"/>
    </location>
</feature>
<evidence type="ECO:0000256" key="7">
    <source>
        <dbReference type="SAM" id="Coils"/>
    </source>
</evidence>
<keyword evidence="7" id="KW-0175">Coiled coil</keyword>
<dbReference type="EnsemblPlants" id="AUR62005953-RA">
    <property type="protein sequence ID" value="AUR62005953-RA:cds"/>
    <property type="gene ID" value="AUR62005953"/>
</dbReference>
<dbReference type="InterPro" id="IPR007696">
    <property type="entry name" value="DNA_mismatch_repair_MutS_core"/>
</dbReference>
<dbReference type="InterPro" id="IPR027417">
    <property type="entry name" value="P-loop_NTPase"/>
</dbReference>
<dbReference type="Pfam" id="PF00488">
    <property type="entry name" value="MutS_V"/>
    <property type="match status" value="1"/>
</dbReference>
<keyword evidence="11" id="KW-1185">Reference proteome</keyword>
<dbReference type="SUPFAM" id="SSF48334">
    <property type="entry name" value="DNA repair protein MutS, domain III"/>
    <property type="match status" value="1"/>
</dbReference>
<dbReference type="GO" id="GO:0030983">
    <property type="term" value="F:mismatched DNA binding"/>
    <property type="evidence" value="ECO:0007669"/>
    <property type="project" value="InterPro"/>
</dbReference>
<accession>A0A803L264</accession>
<evidence type="ECO:0000256" key="8">
    <source>
        <dbReference type="SAM" id="MobiDB-lite"/>
    </source>
</evidence>
<keyword evidence="4" id="KW-0067">ATP-binding</keyword>
<proteinExistence type="predicted"/>
<evidence type="ECO:0000256" key="4">
    <source>
        <dbReference type="ARBA" id="ARBA00022840"/>
    </source>
</evidence>
<dbReference type="InterPro" id="IPR046893">
    <property type="entry name" value="MSSS"/>
</dbReference>
<dbReference type="PROSITE" id="PS00486">
    <property type="entry name" value="DNA_MISMATCH_REPAIR_2"/>
    <property type="match status" value="1"/>
</dbReference>
<dbReference type="PIRSF" id="PIRSF005814">
    <property type="entry name" value="MutS_YshD"/>
    <property type="match status" value="1"/>
</dbReference>
<dbReference type="FunFam" id="3.40.50.300:FF:000830">
    <property type="entry name" value="Endonuclease MutS2"/>
    <property type="match status" value="1"/>
</dbReference>
<dbReference type="SMART" id="SM00534">
    <property type="entry name" value="MUTSac"/>
    <property type="match status" value="1"/>
</dbReference>
<dbReference type="PANTHER" id="PTHR48466">
    <property type="entry name" value="OS10G0509000 PROTEIN-RELATED"/>
    <property type="match status" value="1"/>
</dbReference>
<dbReference type="GO" id="GO:0006298">
    <property type="term" value="P:mismatch repair"/>
    <property type="evidence" value="ECO:0007669"/>
    <property type="project" value="InterPro"/>
</dbReference>
<evidence type="ECO:0000256" key="5">
    <source>
        <dbReference type="ARBA" id="ARBA00022884"/>
    </source>
</evidence>
<evidence type="ECO:0000259" key="9">
    <source>
        <dbReference type="PROSITE" id="PS00486"/>
    </source>
</evidence>
<dbReference type="PANTHER" id="PTHR48466:SF2">
    <property type="entry name" value="OS10G0509000 PROTEIN"/>
    <property type="match status" value="1"/>
</dbReference>
<dbReference type="AlphaFoldDB" id="A0A803L264"/>
<dbReference type="InterPro" id="IPR036187">
    <property type="entry name" value="DNA_mismatch_repair_MutS_sf"/>
</dbReference>
<evidence type="ECO:0000256" key="2">
    <source>
        <dbReference type="ARBA" id="ARBA00022741"/>
    </source>
</evidence>
<keyword evidence="1" id="KW-0699">rRNA-binding</keyword>
<organism evidence="10 11">
    <name type="scientific">Chenopodium quinoa</name>
    <name type="common">Quinoa</name>
    <dbReference type="NCBI Taxonomy" id="63459"/>
    <lineage>
        <taxon>Eukaryota</taxon>
        <taxon>Viridiplantae</taxon>
        <taxon>Streptophyta</taxon>
        <taxon>Embryophyta</taxon>
        <taxon>Tracheophyta</taxon>
        <taxon>Spermatophyta</taxon>
        <taxon>Magnoliopsida</taxon>
        <taxon>eudicotyledons</taxon>
        <taxon>Gunneridae</taxon>
        <taxon>Pentapetalae</taxon>
        <taxon>Caryophyllales</taxon>
        <taxon>Chenopodiaceae</taxon>
        <taxon>Chenopodioideae</taxon>
        <taxon>Atripliceae</taxon>
        <taxon>Chenopodium</taxon>
    </lineage>
</organism>
<evidence type="ECO:0000313" key="10">
    <source>
        <dbReference type="EnsemblPlants" id="AUR62005953-RA:cds"/>
    </source>
</evidence>
<dbReference type="GO" id="GO:0045910">
    <property type="term" value="P:negative regulation of DNA recombination"/>
    <property type="evidence" value="ECO:0007669"/>
    <property type="project" value="InterPro"/>
</dbReference>
<keyword evidence="5" id="KW-0694">RNA-binding</keyword>
<keyword evidence="2" id="KW-0547">Nucleotide-binding</keyword>
<dbReference type="InterPro" id="IPR000432">
    <property type="entry name" value="DNA_mismatch_repair_MutS_C"/>
</dbReference>
<evidence type="ECO:0000256" key="6">
    <source>
        <dbReference type="ARBA" id="ARBA00023125"/>
    </source>
</evidence>
<dbReference type="GO" id="GO:0019843">
    <property type="term" value="F:rRNA binding"/>
    <property type="evidence" value="ECO:0007669"/>
    <property type="project" value="UniProtKB-KW"/>
</dbReference>
<dbReference type="GO" id="GO:0005524">
    <property type="term" value="F:ATP binding"/>
    <property type="evidence" value="ECO:0007669"/>
    <property type="project" value="UniProtKB-KW"/>
</dbReference>
<dbReference type="GO" id="GO:0016887">
    <property type="term" value="F:ATP hydrolysis activity"/>
    <property type="evidence" value="ECO:0007669"/>
    <property type="project" value="InterPro"/>
</dbReference>